<dbReference type="Proteomes" id="UP000825379">
    <property type="component" value="Plasmid pAA1-1b"/>
</dbReference>
<accession>A0AAD1NZ77</accession>
<keyword evidence="12" id="KW-0614">Plasmid</keyword>
<evidence type="ECO:0000256" key="8">
    <source>
        <dbReference type="ARBA" id="ARBA00022989"/>
    </source>
</evidence>
<evidence type="ECO:0000256" key="1">
    <source>
        <dbReference type="ARBA" id="ARBA00000085"/>
    </source>
</evidence>
<evidence type="ECO:0000313" key="12">
    <source>
        <dbReference type="EMBL" id="BCZ88056.1"/>
    </source>
</evidence>
<protein>
    <recommendedName>
        <fullName evidence="3">histidine kinase</fullName>
        <ecNumber evidence="3">2.7.13.3</ecNumber>
    </recommendedName>
</protein>
<dbReference type="Pfam" id="PF00672">
    <property type="entry name" value="HAMP"/>
    <property type="match status" value="1"/>
</dbReference>
<keyword evidence="10" id="KW-0472">Membrane</keyword>
<evidence type="ECO:0000256" key="4">
    <source>
        <dbReference type="ARBA" id="ARBA00022553"/>
    </source>
</evidence>
<dbReference type="InterPro" id="IPR036097">
    <property type="entry name" value="HisK_dim/P_sf"/>
</dbReference>
<keyword evidence="9" id="KW-0902">Two-component regulatory system</keyword>
<dbReference type="Pfam" id="PF00512">
    <property type="entry name" value="HisKA"/>
    <property type="match status" value="1"/>
</dbReference>
<evidence type="ECO:0000313" key="13">
    <source>
        <dbReference type="Proteomes" id="UP000825379"/>
    </source>
</evidence>
<dbReference type="EMBL" id="AP024927">
    <property type="protein sequence ID" value="BCZ88056.1"/>
    <property type="molecule type" value="Genomic_DNA"/>
</dbReference>
<evidence type="ECO:0000259" key="11">
    <source>
        <dbReference type="PROSITE" id="PS50109"/>
    </source>
</evidence>
<feature type="transmembrane region" description="Helical" evidence="10">
    <location>
        <begin position="140"/>
        <end position="164"/>
    </location>
</feature>
<dbReference type="PROSITE" id="PS50109">
    <property type="entry name" value="HIS_KIN"/>
    <property type="match status" value="1"/>
</dbReference>
<dbReference type="SUPFAM" id="SSF47384">
    <property type="entry name" value="Homodimeric domain of signal transducing histidine kinase"/>
    <property type="match status" value="1"/>
</dbReference>
<dbReference type="GO" id="GO:0005886">
    <property type="term" value="C:plasma membrane"/>
    <property type="evidence" value="ECO:0007669"/>
    <property type="project" value="TreeGrafter"/>
</dbReference>
<dbReference type="PANTHER" id="PTHR45436:SF5">
    <property type="entry name" value="SENSOR HISTIDINE KINASE TRCS"/>
    <property type="match status" value="1"/>
</dbReference>
<evidence type="ECO:0000256" key="10">
    <source>
        <dbReference type="SAM" id="Phobius"/>
    </source>
</evidence>
<reference evidence="12" key="1">
    <citation type="submission" date="2021-07" db="EMBL/GenBank/DDBJ databases">
        <title>Complete genome sequences of four Thermus thermophilus strains isolated from Arima Hot Spring in Japan.</title>
        <authorList>
            <person name="Tomariguchi N."/>
            <person name="Ueno Y."/>
            <person name="Miyazaki K."/>
        </authorList>
    </citation>
    <scope>NUCLEOTIDE SEQUENCE</scope>
    <source>
        <strain evidence="12">AA1-1</strain>
        <plasmid evidence="12">pAA1-1b</plasmid>
    </source>
</reference>
<dbReference type="Pfam" id="PF02518">
    <property type="entry name" value="HATPase_c"/>
    <property type="match status" value="1"/>
</dbReference>
<dbReference type="InterPro" id="IPR003661">
    <property type="entry name" value="HisK_dim/P_dom"/>
</dbReference>
<name>A0AAD1NZ77_THETH</name>
<dbReference type="InterPro" id="IPR036890">
    <property type="entry name" value="HATPase_C_sf"/>
</dbReference>
<dbReference type="SMART" id="SM00387">
    <property type="entry name" value="HATPase_c"/>
    <property type="match status" value="1"/>
</dbReference>
<keyword evidence="5" id="KW-0808">Transferase</keyword>
<dbReference type="PANTHER" id="PTHR45436">
    <property type="entry name" value="SENSOR HISTIDINE KINASE YKOH"/>
    <property type="match status" value="1"/>
</dbReference>
<evidence type="ECO:0000256" key="9">
    <source>
        <dbReference type="ARBA" id="ARBA00023012"/>
    </source>
</evidence>
<feature type="domain" description="Histidine kinase" evidence="11">
    <location>
        <begin position="220"/>
        <end position="408"/>
    </location>
</feature>
<dbReference type="InterPro" id="IPR005467">
    <property type="entry name" value="His_kinase_dom"/>
</dbReference>
<comment type="subcellular location">
    <subcellularLocation>
        <location evidence="2">Membrane</location>
    </subcellularLocation>
</comment>
<evidence type="ECO:0000256" key="3">
    <source>
        <dbReference type="ARBA" id="ARBA00012438"/>
    </source>
</evidence>
<organism evidence="12 13">
    <name type="scientific">Thermus thermophilus</name>
    <dbReference type="NCBI Taxonomy" id="274"/>
    <lineage>
        <taxon>Bacteria</taxon>
        <taxon>Thermotogati</taxon>
        <taxon>Deinococcota</taxon>
        <taxon>Deinococci</taxon>
        <taxon>Thermales</taxon>
        <taxon>Thermaceae</taxon>
        <taxon>Thermus</taxon>
    </lineage>
</organism>
<dbReference type="InterPro" id="IPR003594">
    <property type="entry name" value="HATPase_dom"/>
</dbReference>
<dbReference type="SUPFAM" id="SSF55874">
    <property type="entry name" value="ATPase domain of HSP90 chaperone/DNA topoisomerase II/histidine kinase"/>
    <property type="match status" value="1"/>
</dbReference>
<sequence>MSLRTRIALLTGLVAFLGLSLGLFLSSLLLSRLALAEVDHTLHLQAYTLLQEALSEPDHQVPPEEEADLLYGDFPAAAWVYRGERLVWRGGLASAPSLVRGLEAGRPTTVAGWRALALEREGLRAVVAQPLGVVEHLAALYLRLSLPLLLLVGLFSGGVAYLLLGAALRSLRRLADAASRFQPIPPLPGRDEVASLSQAFARLLATLKEERAREQAFLALASHELKTPIAAFRVNLERLLIQDRLDREALRRLKAQAERLEALAENLLALSRAGAQDLRLTEVNLFALVSEVFDRFQPLAVAQGRELLMEGDPVWMVADPRLLERALNNLVQNALLHGRGVVRLRVGREGEDVYLEVEDQGPGPAPRAEPGLGLRVARQVAEALGGKLLLRYGPPFRARLLFRLPSDGGPTVVPGAERSGGEA</sequence>
<dbReference type="InterPro" id="IPR050428">
    <property type="entry name" value="TCS_sensor_his_kinase"/>
</dbReference>
<dbReference type="RefSeq" id="WP_143587096.1">
    <property type="nucleotide sequence ID" value="NZ_AP019793.1"/>
</dbReference>
<evidence type="ECO:0000256" key="6">
    <source>
        <dbReference type="ARBA" id="ARBA00022692"/>
    </source>
</evidence>
<dbReference type="SMART" id="SM00388">
    <property type="entry name" value="HisKA"/>
    <property type="match status" value="1"/>
</dbReference>
<proteinExistence type="predicted"/>
<geneLocation type="plasmid" evidence="12 13">
    <name>pAA1-1b</name>
</geneLocation>
<evidence type="ECO:0000256" key="7">
    <source>
        <dbReference type="ARBA" id="ARBA00022777"/>
    </source>
</evidence>
<keyword evidence="4" id="KW-0597">Phosphoprotein</keyword>
<dbReference type="Gene3D" id="3.30.565.10">
    <property type="entry name" value="Histidine kinase-like ATPase, C-terminal domain"/>
    <property type="match status" value="1"/>
</dbReference>
<comment type="catalytic activity">
    <reaction evidence="1">
        <text>ATP + protein L-histidine = ADP + protein N-phospho-L-histidine.</text>
        <dbReference type="EC" id="2.7.13.3"/>
    </reaction>
</comment>
<keyword evidence="6 10" id="KW-0812">Transmembrane</keyword>
<keyword evidence="8 10" id="KW-1133">Transmembrane helix</keyword>
<evidence type="ECO:0000256" key="2">
    <source>
        <dbReference type="ARBA" id="ARBA00004370"/>
    </source>
</evidence>
<dbReference type="InterPro" id="IPR003660">
    <property type="entry name" value="HAMP_dom"/>
</dbReference>
<dbReference type="CDD" id="cd00082">
    <property type="entry name" value="HisKA"/>
    <property type="match status" value="1"/>
</dbReference>
<dbReference type="AlphaFoldDB" id="A0AAD1NZ77"/>
<dbReference type="Gene3D" id="1.10.287.130">
    <property type="match status" value="1"/>
</dbReference>
<gene>
    <name evidence="12" type="ORF">TthAA11_22380</name>
</gene>
<dbReference type="EC" id="2.7.13.3" evidence="3"/>
<dbReference type="GO" id="GO:0000155">
    <property type="term" value="F:phosphorelay sensor kinase activity"/>
    <property type="evidence" value="ECO:0007669"/>
    <property type="project" value="InterPro"/>
</dbReference>
<evidence type="ECO:0000256" key="5">
    <source>
        <dbReference type="ARBA" id="ARBA00022679"/>
    </source>
</evidence>
<keyword evidence="7 12" id="KW-0418">Kinase</keyword>